<name>A0A0A1MEW9_9BACI</name>
<sequence length="163" mass="18799">MAKLVNKGIVKAAGMMKMDNRINYFKVAPNAMTPIMESEKYVRKTSIDRKLKELIKIRVSQINGCSYCLNMHTKAAKKLNVSDKQIDALKHWKTEEIFTEMDRAAFELAENMTLVSENGVSDALYEKVREYFDEKEYVELVMVIIQINTWNRLSIAMGNHAEV</sequence>
<protein>
    <submittedName>
        <fullName evidence="2">Alkyl hydroperoxide reductase AhpD</fullName>
    </submittedName>
</protein>
<dbReference type="InterPro" id="IPR004675">
    <property type="entry name" value="AhpD_core"/>
</dbReference>
<dbReference type="Gene3D" id="1.20.1290.10">
    <property type="entry name" value="AhpD-like"/>
    <property type="match status" value="1"/>
</dbReference>
<dbReference type="GO" id="GO:0051920">
    <property type="term" value="F:peroxiredoxin activity"/>
    <property type="evidence" value="ECO:0007669"/>
    <property type="project" value="InterPro"/>
</dbReference>
<keyword evidence="3" id="KW-1185">Reference proteome</keyword>
<accession>A0A0A1MEW9</accession>
<evidence type="ECO:0000313" key="3">
    <source>
        <dbReference type="Proteomes" id="UP000040453"/>
    </source>
</evidence>
<dbReference type="SUPFAM" id="SSF69118">
    <property type="entry name" value="AhpD-like"/>
    <property type="match status" value="1"/>
</dbReference>
<dbReference type="AlphaFoldDB" id="A0A0A1MEW9"/>
<dbReference type="PANTHER" id="PTHR34846:SF10">
    <property type="entry name" value="CYTOPLASMIC PROTEIN"/>
    <property type="match status" value="1"/>
</dbReference>
<dbReference type="InterPro" id="IPR029032">
    <property type="entry name" value="AhpD-like"/>
</dbReference>
<dbReference type="InterPro" id="IPR003779">
    <property type="entry name" value="CMD-like"/>
</dbReference>
<dbReference type="STRING" id="545501.BN997_01483"/>
<dbReference type="NCBIfam" id="TIGR00778">
    <property type="entry name" value="ahpD_dom"/>
    <property type="match status" value="1"/>
</dbReference>
<evidence type="ECO:0000259" key="1">
    <source>
        <dbReference type="Pfam" id="PF02627"/>
    </source>
</evidence>
<proteinExistence type="predicted"/>
<feature type="domain" description="Carboxymuconolactone decarboxylase-like" evidence="1">
    <location>
        <begin position="32"/>
        <end position="110"/>
    </location>
</feature>
<dbReference type="EMBL" id="CDGG01000001">
    <property type="protein sequence ID" value="CEI81648.1"/>
    <property type="molecule type" value="Genomic_DNA"/>
</dbReference>
<dbReference type="Pfam" id="PF02627">
    <property type="entry name" value="CMD"/>
    <property type="match status" value="1"/>
</dbReference>
<organism evidence="2 3">
    <name type="scientific">Oceanobacillus oncorhynchi</name>
    <dbReference type="NCBI Taxonomy" id="545501"/>
    <lineage>
        <taxon>Bacteria</taxon>
        <taxon>Bacillati</taxon>
        <taxon>Bacillota</taxon>
        <taxon>Bacilli</taxon>
        <taxon>Bacillales</taxon>
        <taxon>Bacillaceae</taxon>
        <taxon>Oceanobacillus</taxon>
    </lineage>
</organism>
<dbReference type="Proteomes" id="UP000040453">
    <property type="component" value="Unassembled WGS sequence"/>
</dbReference>
<reference evidence="2 3" key="1">
    <citation type="submission" date="2014-11" db="EMBL/GenBank/DDBJ databases">
        <authorList>
            <person name="Urmite Genomes Urmite Genomes"/>
        </authorList>
    </citation>
    <scope>NUCLEOTIDE SEQUENCE [LARGE SCALE GENOMIC DNA]</scope>
    <source>
        <strain evidence="2 3">Oc5</strain>
    </source>
</reference>
<gene>
    <name evidence="2" type="primary">ahpD_1</name>
    <name evidence="2" type="ORF">BN997_01483</name>
</gene>
<evidence type="ECO:0000313" key="2">
    <source>
        <dbReference type="EMBL" id="CEI81648.1"/>
    </source>
</evidence>
<dbReference type="PANTHER" id="PTHR34846">
    <property type="entry name" value="4-CARBOXYMUCONOLACTONE DECARBOXYLASE FAMILY PROTEIN (AFU_ORTHOLOGUE AFUA_6G11590)"/>
    <property type="match status" value="1"/>
</dbReference>